<dbReference type="GO" id="GO:0005509">
    <property type="term" value="F:calcium ion binding"/>
    <property type="evidence" value="ECO:0007669"/>
    <property type="project" value="InterPro"/>
</dbReference>
<evidence type="ECO:0000256" key="3">
    <source>
        <dbReference type="ARBA" id="ARBA00023216"/>
    </source>
</evidence>
<name>A0A430PYT6_SCHBO</name>
<keyword evidence="2" id="KW-0677">Repeat</keyword>
<dbReference type="Pfam" id="PF00191">
    <property type="entry name" value="Annexin"/>
    <property type="match status" value="1"/>
</dbReference>
<organism evidence="4 5">
    <name type="scientific">Schistosoma bovis</name>
    <name type="common">Blood fluke</name>
    <dbReference type="NCBI Taxonomy" id="6184"/>
    <lineage>
        <taxon>Eukaryota</taxon>
        <taxon>Metazoa</taxon>
        <taxon>Spiralia</taxon>
        <taxon>Lophotrochozoa</taxon>
        <taxon>Platyhelminthes</taxon>
        <taxon>Trematoda</taxon>
        <taxon>Digenea</taxon>
        <taxon>Strigeidida</taxon>
        <taxon>Schistosomatoidea</taxon>
        <taxon>Schistosomatidae</taxon>
        <taxon>Schistosoma</taxon>
    </lineage>
</organism>
<comment type="similarity">
    <text evidence="1">Belongs to the annexin family.</text>
</comment>
<dbReference type="InterPro" id="IPR037104">
    <property type="entry name" value="Annexin_sf"/>
</dbReference>
<sequence length="89" mass="10233">MISMISKINRGLTRHLGTDESAIIRIITGRNVWHLQEVARLFEKFDLGSICVQFQNDQGSSLEDWIRSETSGDYRRLLLALLGADWQQI</sequence>
<keyword evidence="5" id="KW-1185">Reference proteome</keyword>
<gene>
    <name evidence="4" type="ORF">DC041_0003065</name>
</gene>
<evidence type="ECO:0000313" key="4">
    <source>
        <dbReference type="EMBL" id="RTG80612.1"/>
    </source>
</evidence>
<dbReference type="SUPFAM" id="SSF47874">
    <property type="entry name" value="Annexin"/>
    <property type="match status" value="1"/>
</dbReference>
<evidence type="ECO:0000256" key="1">
    <source>
        <dbReference type="ARBA" id="ARBA00007831"/>
    </source>
</evidence>
<evidence type="ECO:0000256" key="2">
    <source>
        <dbReference type="ARBA" id="ARBA00022737"/>
    </source>
</evidence>
<keyword evidence="3" id="KW-0041">Annexin</keyword>
<dbReference type="PROSITE" id="PS51897">
    <property type="entry name" value="ANNEXIN_2"/>
    <property type="match status" value="1"/>
</dbReference>
<dbReference type="Gene3D" id="1.10.220.10">
    <property type="entry name" value="Annexin"/>
    <property type="match status" value="1"/>
</dbReference>
<comment type="caution">
    <text evidence="4">The sequence shown here is derived from an EMBL/GenBank/DDBJ whole genome shotgun (WGS) entry which is preliminary data.</text>
</comment>
<dbReference type="InterPro" id="IPR018502">
    <property type="entry name" value="Annexin_repeat"/>
</dbReference>
<dbReference type="SMART" id="SM00335">
    <property type="entry name" value="ANX"/>
    <property type="match status" value="1"/>
</dbReference>
<evidence type="ECO:0000313" key="5">
    <source>
        <dbReference type="Proteomes" id="UP000290809"/>
    </source>
</evidence>
<dbReference type="Proteomes" id="UP000290809">
    <property type="component" value="Unassembled WGS sequence"/>
</dbReference>
<dbReference type="GO" id="GO:0005544">
    <property type="term" value="F:calcium-dependent phospholipid binding"/>
    <property type="evidence" value="ECO:0007669"/>
    <property type="project" value="InterPro"/>
</dbReference>
<proteinExistence type="inferred from homology"/>
<dbReference type="EMBL" id="QMKO01004002">
    <property type="protein sequence ID" value="RTG80612.1"/>
    <property type="molecule type" value="Genomic_DNA"/>
</dbReference>
<accession>A0A430PYT6</accession>
<protein>
    <submittedName>
        <fullName evidence="4">Uncharacterized protein</fullName>
    </submittedName>
</protein>
<reference evidence="4 5" key="1">
    <citation type="journal article" date="2019" name="PLoS Pathog.">
        <title>Genome sequence of the bovine parasite Schistosoma bovis Tanzania.</title>
        <authorList>
            <person name="Oey H."/>
            <person name="Zakrzewski M."/>
            <person name="Gobert G."/>
            <person name="Gravermann K."/>
            <person name="Stoye J."/>
            <person name="Jones M."/>
            <person name="Mcmanus D."/>
            <person name="Krause L."/>
        </authorList>
    </citation>
    <scope>NUCLEOTIDE SEQUENCE [LARGE SCALE GENOMIC DNA]</scope>
    <source>
        <strain evidence="4 5">TAN1997</strain>
    </source>
</reference>
<dbReference type="AlphaFoldDB" id="A0A430PYT6"/>
<dbReference type="STRING" id="6184.A0A430PYT6"/>